<keyword evidence="1" id="KW-0378">Hydrolase</keyword>
<evidence type="ECO:0000259" key="2">
    <source>
        <dbReference type="SMART" id="SM00646"/>
    </source>
</evidence>
<feature type="domain" description="MurNAc-LAA" evidence="2">
    <location>
        <begin position="62"/>
        <end position="173"/>
    </location>
</feature>
<dbReference type="Gene3D" id="3.40.630.40">
    <property type="entry name" value="Zn-dependent exopeptidases"/>
    <property type="match status" value="1"/>
</dbReference>
<dbReference type="EMBL" id="AP009389">
    <property type="protein sequence ID" value="BAF58619.1"/>
    <property type="molecule type" value="Genomic_DNA"/>
</dbReference>
<dbReference type="GO" id="GO:0009253">
    <property type="term" value="P:peptidoglycan catabolic process"/>
    <property type="evidence" value="ECO:0007669"/>
    <property type="project" value="InterPro"/>
</dbReference>
<evidence type="ECO:0000256" key="1">
    <source>
        <dbReference type="ARBA" id="ARBA00022801"/>
    </source>
</evidence>
<dbReference type="STRING" id="370438.PTH_0438"/>
<dbReference type="PANTHER" id="PTHR30404:SF0">
    <property type="entry name" value="N-ACETYLMURAMOYL-L-ALANINE AMIDASE AMIC"/>
    <property type="match status" value="1"/>
</dbReference>
<reference evidence="4" key="1">
    <citation type="journal article" date="2008" name="Genome Res.">
        <title>The genome of Pelotomaculum thermopropionicum reveals niche-associated evolution in anaerobic microbiota.</title>
        <authorList>
            <person name="Kosaka T."/>
            <person name="Kato S."/>
            <person name="Shimoyama T."/>
            <person name="Ishii S."/>
            <person name="Abe T."/>
            <person name="Watanabe K."/>
        </authorList>
    </citation>
    <scope>NUCLEOTIDE SEQUENCE [LARGE SCALE GENOMIC DNA]</scope>
    <source>
        <strain evidence="4">DSM 13744 / JCM 10971 / SI</strain>
    </source>
</reference>
<dbReference type="HOGENOM" id="CLU_014322_9_1_9"/>
<dbReference type="GO" id="GO:0008745">
    <property type="term" value="F:N-acetylmuramoyl-L-alanine amidase activity"/>
    <property type="evidence" value="ECO:0007669"/>
    <property type="project" value="InterPro"/>
</dbReference>
<dbReference type="GO" id="GO:0030288">
    <property type="term" value="C:outer membrane-bounded periplasmic space"/>
    <property type="evidence" value="ECO:0007669"/>
    <property type="project" value="TreeGrafter"/>
</dbReference>
<evidence type="ECO:0000313" key="3">
    <source>
        <dbReference type="EMBL" id="BAF58619.1"/>
    </source>
</evidence>
<dbReference type="PANTHER" id="PTHR30404">
    <property type="entry name" value="N-ACETYLMURAMOYL-L-ALANINE AMIDASE"/>
    <property type="match status" value="1"/>
</dbReference>
<dbReference type="Proteomes" id="UP000006556">
    <property type="component" value="Chromosome"/>
</dbReference>
<gene>
    <name evidence="3" type="primary">AmiC</name>
    <name evidence="3" type="ordered locus">PTH_0438</name>
</gene>
<proteinExistence type="predicted"/>
<protein>
    <submittedName>
        <fullName evidence="3">N-acetylmuramoyl-L-alanine amidase</fullName>
    </submittedName>
</protein>
<dbReference type="Pfam" id="PF01520">
    <property type="entry name" value="Amidase_3"/>
    <property type="match status" value="1"/>
</dbReference>
<dbReference type="InterPro" id="IPR050695">
    <property type="entry name" value="N-acetylmuramoyl_amidase_3"/>
</dbReference>
<name>A5D554_PELTS</name>
<organism evidence="3 4">
    <name type="scientific">Pelotomaculum thermopropionicum (strain DSM 13744 / JCM 10971 / SI)</name>
    <dbReference type="NCBI Taxonomy" id="370438"/>
    <lineage>
        <taxon>Bacteria</taxon>
        <taxon>Bacillati</taxon>
        <taxon>Bacillota</taxon>
        <taxon>Clostridia</taxon>
        <taxon>Eubacteriales</taxon>
        <taxon>Desulfotomaculaceae</taxon>
        <taxon>Pelotomaculum</taxon>
    </lineage>
</organism>
<dbReference type="SMART" id="SM00646">
    <property type="entry name" value="Ami_3"/>
    <property type="match status" value="1"/>
</dbReference>
<sequence>MLKLVLDPGHGGIDAGAVGNGIKEKDLNLELCRRIAGKLEGYDVEVTLTRTADADVDVYRRCELANSLKADYFCSVHANSGGGTGFESYVYTHAGEITESLRGVVHEKVAAYFKSAGFPDRGKKRANFVVLRETGMPAVLLENLFLDSPRDAVRLKDSSFLDGLAAAVAGGLVAALGIPVKEQAPPPLPWDPAAEIARLKADGLINSDHRPEDPVMWGELATVLNRIISFRRP</sequence>
<evidence type="ECO:0000313" key="4">
    <source>
        <dbReference type="Proteomes" id="UP000006556"/>
    </source>
</evidence>
<dbReference type="eggNOG" id="COG0860">
    <property type="taxonomic scope" value="Bacteria"/>
</dbReference>
<dbReference type="SUPFAM" id="SSF53187">
    <property type="entry name" value="Zn-dependent exopeptidases"/>
    <property type="match status" value="1"/>
</dbReference>
<dbReference type="InterPro" id="IPR002508">
    <property type="entry name" value="MurNAc-LAA_cat"/>
</dbReference>
<dbReference type="AlphaFoldDB" id="A5D554"/>
<dbReference type="KEGG" id="pth:PTH_0438"/>
<dbReference type="CDD" id="cd02696">
    <property type="entry name" value="MurNAc-LAA"/>
    <property type="match status" value="1"/>
</dbReference>
<accession>A5D554</accession>
<keyword evidence="4" id="KW-1185">Reference proteome</keyword>